<keyword evidence="14" id="KW-0732">Signal</keyword>
<dbReference type="PANTHER" id="PTHR40659:SF1">
    <property type="entry name" value="NICKEL_COBALT EFFLUX SYSTEM RCNA"/>
    <property type="match status" value="1"/>
</dbReference>
<dbReference type="GO" id="GO:0010045">
    <property type="term" value="P:response to nickel cation"/>
    <property type="evidence" value="ECO:0007669"/>
    <property type="project" value="TreeGrafter"/>
</dbReference>
<evidence type="ECO:0000256" key="8">
    <source>
        <dbReference type="ARBA" id="ARBA00022989"/>
    </source>
</evidence>
<sequence length="367" mass="37449">MPLMVSKAWLRALSGLMPAGLALLSWSGSAMAQAKNPFSVGISEGGGSATGFAGWILSQQGWFEHQLSLGVRAARVDGGAFWPLVLLSFGYGVFHAAGPGHGKAVLASYMVANERAFRRGVVLSFLAALLQGLMAIVLVSILALMLHATAQHMKDAASLVETASFAAIVGLGLLLVWRKGLALFRLCSQGYAFATPGSAAPVFLANDHVLAAPGIGALRFEPMRASNSGRFVCVPGEGSHPVGCQHCSGPDPTLLMAPVFSLRDAVTTVLAAGLRPCSGAILVLVFSLAQGILLAGIVSVLAMSLGVALTTASLATAAVFMKQLAQRFVGTHSRLGALVGATVEFGAACLVLMAGALLLGGTIAGGS</sequence>
<keyword evidence="12" id="KW-0170">Cobalt</keyword>
<feature type="signal peptide" evidence="14">
    <location>
        <begin position="1"/>
        <end position="32"/>
    </location>
</feature>
<feature type="chain" id="PRO_5041357937" description="Nickel/cobalt efflux system" evidence="14">
    <location>
        <begin position="33"/>
        <end position="367"/>
    </location>
</feature>
<evidence type="ECO:0000256" key="11">
    <source>
        <dbReference type="ARBA" id="ARBA00023136"/>
    </source>
</evidence>
<dbReference type="GO" id="GO:0015099">
    <property type="term" value="F:nickel cation transmembrane transporter activity"/>
    <property type="evidence" value="ECO:0007669"/>
    <property type="project" value="UniProtKB-UniRule"/>
</dbReference>
<feature type="transmembrane region" description="Helical" evidence="13">
    <location>
        <begin position="80"/>
        <end position="100"/>
    </location>
</feature>
<keyword evidence="10" id="KW-0921">Nickel transport</keyword>
<accession>A0AA41YWA5</accession>
<keyword evidence="6" id="KW-0533">Nickel</keyword>
<evidence type="ECO:0000256" key="3">
    <source>
        <dbReference type="ARBA" id="ARBA00022426"/>
    </source>
</evidence>
<evidence type="ECO:0000256" key="13">
    <source>
        <dbReference type="RuleBase" id="RU362101"/>
    </source>
</evidence>
<comment type="similarity">
    <text evidence="13">Belongs to the NiCoT transporter (TC 2.A.52) family.</text>
</comment>
<feature type="transmembrane region" description="Helical" evidence="13">
    <location>
        <begin position="341"/>
        <end position="364"/>
    </location>
</feature>
<protein>
    <recommendedName>
        <fullName evidence="13">Nickel/cobalt efflux system</fullName>
    </recommendedName>
</protein>
<dbReference type="AlphaFoldDB" id="A0AA41YWA5"/>
<dbReference type="InterPro" id="IPR011541">
    <property type="entry name" value="Ni/Co_transpt_high_affinity"/>
</dbReference>
<dbReference type="RefSeq" id="WP_282586127.1">
    <property type="nucleotide sequence ID" value="NZ_JAMOIM010000011.1"/>
</dbReference>
<dbReference type="EMBL" id="JAMOIM010000011">
    <property type="protein sequence ID" value="MCW6509756.1"/>
    <property type="molecule type" value="Genomic_DNA"/>
</dbReference>
<gene>
    <name evidence="15" type="ORF">M8523_17200</name>
</gene>
<evidence type="ECO:0000313" key="16">
    <source>
        <dbReference type="Proteomes" id="UP001165667"/>
    </source>
</evidence>
<keyword evidence="11 13" id="KW-0472">Membrane</keyword>
<evidence type="ECO:0000256" key="14">
    <source>
        <dbReference type="SAM" id="SignalP"/>
    </source>
</evidence>
<keyword evidence="3" id="KW-0171">Cobalt transport</keyword>
<feature type="transmembrane region" description="Helical" evidence="13">
    <location>
        <begin position="265"/>
        <end position="286"/>
    </location>
</feature>
<evidence type="ECO:0000256" key="10">
    <source>
        <dbReference type="ARBA" id="ARBA00023112"/>
    </source>
</evidence>
<feature type="transmembrane region" description="Helical" evidence="13">
    <location>
        <begin position="156"/>
        <end position="177"/>
    </location>
</feature>
<proteinExistence type="inferred from homology"/>
<evidence type="ECO:0000256" key="2">
    <source>
        <dbReference type="ARBA" id="ARBA00004651"/>
    </source>
</evidence>
<evidence type="ECO:0000256" key="12">
    <source>
        <dbReference type="ARBA" id="ARBA00023285"/>
    </source>
</evidence>
<feature type="transmembrane region" description="Helical" evidence="13">
    <location>
        <begin position="121"/>
        <end position="144"/>
    </location>
</feature>
<dbReference type="GO" id="GO:0046583">
    <property type="term" value="F:monoatomic cation efflux transmembrane transporter activity"/>
    <property type="evidence" value="ECO:0007669"/>
    <property type="project" value="TreeGrafter"/>
</dbReference>
<evidence type="ECO:0000256" key="7">
    <source>
        <dbReference type="ARBA" id="ARBA00022692"/>
    </source>
</evidence>
<reference evidence="15" key="1">
    <citation type="submission" date="2022-05" db="EMBL/GenBank/DDBJ databases">
        <authorList>
            <person name="Pankratov T."/>
        </authorList>
    </citation>
    <scope>NUCLEOTIDE SEQUENCE</scope>
    <source>
        <strain evidence="15">BP6-180914</strain>
    </source>
</reference>
<evidence type="ECO:0000313" key="15">
    <source>
        <dbReference type="EMBL" id="MCW6509756.1"/>
    </source>
</evidence>
<feature type="transmembrane region" description="Helical" evidence="13">
    <location>
        <begin position="292"/>
        <end position="320"/>
    </location>
</feature>
<keyword evidence="5" id="KW-1003">Cell membrane</keyword>
<dbReference type="Proteomes" id="UP001165667">
    <property type="component" value="Unassembled WGS sequence"/>
</dbReference>
<keyword evidence="16" id="KW-1185">Reference proteome</keyword>
<evidence type="ECO:0000256" key="1">
    <source>
        <dbReference type="ARBA" id="ARBA00002510"/>
    </source>
</evidence>
<dbReference type="PANTHER" id="PTHR40659">
    <property type="entry name" value="NICKEL/COBALT EFFLUX SYSTEM RCNA"/>
    <property type="match status" value="1"/>
</dbReference>
<keyword evidence="9" id="KW-0406">Ion transport</keyword>
<comment type="subcellular location">
    <subcellularLocation>
        <location evidence="2 13">Cell membrane</location>
        <topology evidence="2 13">Multi-pass membrane protein</topology>
    </subcellularLocation>
</comment>
<organism evidence="15 16">
    <name type="scientific">Lichenifustis flavocetrariae</name>
    <dbReference type="NCBI Taxonomy" id="2949735"/>
    <lineage>
        <taxon>Bacteria</taxon>
        <taxon>Pseudomonadati</taxon>
        <taxon>Pseudomonadota</taxon>
        <taxon>Alphaproteobacteria</taxon>
        <taxon>Hyphomicrobiales</taxon>
        <taxon>Lichenihabitantaceae</taxon>
        <taxon>Lichenifustis</taxon>
    </lineage>
</organism>
<keyword evidence="4 13" id="KW-0813">Transport</keyword>
<keyword evidence="8 13" id="KW-1133">Transmembrane helix</keyword>
<dbReference type="GO" id="GO:0005886">
    <property type="term" value="C:plasma membrane"/>
    <property type="evidence" value="ECO:0007669"/>
    <property type="project" value="UniProtKB-SubCell"/>
</dbReference>
<comment type="function">
    <text evidence="1">Efflux system for nickel and cobalt.</text>
</comment>
<dbReference type="GO" id="GO:0006824">
    <property type="term" value="P:cobalt ion transport"/>
    <property type="evidence" value="ECO:0007669"/>
    <property type="project" value="UniProtKB-KW"/>
</dbReference>
<dbReference type="Pfam" id="PF03824">
    <property type="entry name" value="NicO"/>
    <property type="match status" value="1"/>
</dbReference>
<keyword evidence="7 13" id="KW-0812">Transmembrane</keyword>
<name>A0AA41YWA5_9HYPH</name>
<dbReference type="GO" id="GO:0032025">
    <property type="term" value="P:response to cobalt ion"/>
    <property type="evidence" value="ECO:0007669"/>
    <property type="project" value="TreeGrafter"/>
</dbReference>
<evidence type="ECO:0000256" key="5">
    <source>
        <dbReference type="ARBA" id="ARBA00022475"/>
    </source>
</evidence>
<evidence type="ECO:0000256" key="6">
    <source>
        <dbReference type="ARBA" id="ARBA00022596"/>
    </source>
</evidence>
<comment type="caution">
    <text evidence="15">The sequence shown here is derived from an EMBL/GenBank/DDBJ whole genome shotgun (WGS) entry which is preliminary data.</text>
</comment>
<dbReference type="InterPro" id="IPR051224">
    <property type="entry name" value="NiCoT_RcnA"/>
</dbReference>
<evidence type="ECO:0000256" key="4">
    <source>
        <dbReference type="ARBA" id="ARBA00022448"/>
    </source>
</evidence>
<evidence type="ECO:0000256" key="9">
    <source>
        <dbReference type="ARBA" id="ARBA00023065"/>
    </source>
</evidence>